<keyword evidence="1" id="KW-0812">Transmembrane</keyword>
<name>A0A1F8FLA5_9BACT</name>
<dbReference type="Proteomes" id="UP000176581">
    <property type="component" value="Unassembled WGS sequence"/>
</dbReference>
<proteinExistence type="predicted"/>
<protein>
    <submittedName>
        <fullName evidence="2">Uncharacterized protein</fullName>
    </submittedName>
</protein>
<dbReference type="AlphaFoldDB" id="A0A1F8FLA5"/>
<accession>A0A1F8FLA5</accession>
<organism evidence="2 3">
    <name type="scientific">Candidatus Yanofskybacteria bacterium RIFCSPHIGHO2_02_FULL_43_22</name>
    <dbReference type="NCBI Taxonomy" id="1802681"/>
    <lineage>
        <taxon>Bacteria</taxon>
        <taxon>Candidatus Yanofskyibacteriota</taxon>
    </lineage>
</organism>
<reference evidence="2 3" key="1">
    <citation type="journal article" date="2016" name="Nat. Commun.">
        <title>Thousands of microbial genomes shed light on interconnected biogeochemical processes in an aquifer system.</title>
        <authorList>
            <person name="Anantharaman K."/>
            <person name="Brown C.T."/>
            <person name="Hug L.A."/>
            <person name="Sharon I."/>
            <person name="Castelle C.J."/>
            <person name="Probst A.J."/>
            <person name="Thomas B.C."/>
            <person name="Singh A."/>
            <person name="Wilkins M.J."/>
            <person name="Karaoz U."/>
            <person name="Brodie E.L."/>
            <person name="Williams K.H."/>
            <person name="Hubbard S.S."/>
            <person name="Banfield J.F."/>
        </authorList>
    </citation>
    <scope>NUCLEOTIDE SEQUENCE [LARGE SCALE GENOMIC DNA]</scope>
</reference>
<evidence type="ECO:0000313" key="3">
    <source>
        <dbReference type="Proteomes" id="UP000176581"/>
    </source>
</evidence>
<sequence>MRKFYFLKSWQFIGTIFIVTFSVVIFLVIQDYRKLPEGGVRQFNRQTEPLKLGPFKMGGDIPLKPKLEWAETPKDVFITSKFYVNIAEPNPVCFGKYCNIHAAAINTMGGWLEMVETGMTIDELFGLDLEENKNVQSIVIIGDHNGKIVGIYPNKRLKDVISILQFYPELANFNLLKGVDEFGSLKVGELAPLHPGDSIKYLSGRLEKFSIDRIPAGKKFYLYSLQKNDSGGDSYFCDIAGCKYLGFADASFDLVEDLQGWFLASDNDNKKMIGLFGLDLQKIISGESSLVVLTDAKGVIIALYPQKTISDALTILSQHLDLADISRVVSNSD</sequence>
<keyword evidence="1" id="KW-0472">Membrane</keyword>
<dbReference type="EMBL" id="MGJV01000045">
    <property type="protein sequence ID" value="OGN13099.1"/>
    <property type="molecule type" value="Genomic_DNA"/>
</dbReference>
<gene>
    <name evidence="2" type="ORF">A3J47_01255</name>
</gene>
<evidence type="ECO:0000313" key="2">
    <source>
        <dbReference type="EMBL" id="OGN13099.1"/>
    </source>
</evidence>
<comment type="caution">
    <text evidence="2">The sequence shown here is derived from an EMBL/GenBank/DDBJ whole genome shotgun (WGS) entry which is preliminary data.</text>
</comment>
<evidence type="ECO:0000256" key="1">
    <source>
        <dbReference type="SAM" id="Phobius"/>
    </source>
</evidence>
<feature type="transmembrane region" description="Helical" evidence="1">
    <location>
        <begin position="12"/>
        <end position="29"/>
    </location>
</feature>
<keyword evidence="1" id="KW-1133">Transmembrane helix</keyword>